<keyword evidence="4" id="KW-1185">Reference proteome</keyword>
<organism evidence="3 4">
    <name type="scientific">Rhizoclosmatium globosum</name>
    <dbReference type="NCBI Taxonomy" id="329046"/>
    <lineage>
        <taxon>Eukaryota</taxon>
        <taxon>Fungi</taxon>
        <taxon>Fungi incertae sedis</taxon>
        <taxon>Chytridiomycota</taxon>
        <taxon>Chytridiomycota incertae sedis</taxon>
        <taxon>Chytridiomycetes</taxon>
        <taxon>Chytridiales</taxon>
        <taxon>Chytriomycetaceae</taxon>
        <taxon>Rhizoclosmatium</taxon>
    </lineage>
</organism>
<keyword evidence="2" id="KW-0472">Membrane</keyword>
<feature type="compositionally biased region" description="Polar residues" evidence="1">
    <location>
        <begin position="470"/>
        <end position="485"/>
    </location>
</feature>
<feature type="compositionally biased region" description="Acidic residues" evidence="1">
    <location>
        <begin position="665"/>
        <end position="680"/>
    </location>
</feature>
<feature type="compositionally biased region" description="Low complexity" evidence="1">
    <location>
        <begin position="172"/>
        <end position="185"/>
    </location>
</feature>
<proteinExistence type="predicted"/>
<dbReference type="OrthoDB" id="10432794at2759"/>
<keyword evidence="2" id="KW-1133">Transmembrane helix</keyword>
<feature type="compositionally biased region" description="Low complexity" evidence="1">
    <location>
        <begin position="120"/>
        <end position="131"/>
    </location>
</feature>
<accession>A0A1Y2CWZ9</accession>
<evidence type="ECO:0000313" key="3">
    <source>
        <dbReference type="EMBL" id="ORY51416.1"/>
    </source>
</evidence>
<keyword evidence="2" id="KW-0812">Transmembrane</keyword>
<feature type="compositionally biased region" description="Polar residues" evidence="1">
    <location>
        <begin position="132"/>
        <end position="147"/>
    </location>
</feature>
<protein>
    <submittedName>
        <fullName evidence="3">Uncharacterized protein</fullName>
    </submittedName>
</protein>
<feature type="region of interest" description="Disordered" evidence="1">
    <location>
        <begin position="257"/>
        <end position="276"/>
    </location>
</feature>
<dbReference type="EMBL" id="MCGO01000005">
    <property type="protein sequence ID" value="ORY51416.1"/>
    <property type="molecule type" value="Genomic_DNA"/>
</dbReference>
<dbReference type="Proteomes" id="UP000193642">
    <property type="component" value="Unassembled WGS sequence"/>
</dbReference>
<evidence type="ECO:0000313" key="4">
    <source>
        <dbReference type="Proteomes" id="UP000193642"/>
    </source>
</evidence>
<feature type="region of interest" description="Disordered" evidence="1">
    <location>
        <begin position="578"/>
        <end position="601"/>
    </location>
</feature>
<comment type="caution">
    <text evidence="3">The sequence shown here is derived from an EMBL/GenBank/DDBJ whole genome shotgun (WGS) entry which is preliminary data.</text>
</comment>
<evidence type="ECO:0000256" key="2">
    <source>
        <dbReference type="SAM" id="Phobius"/>
    </source>
</evidence>
<feature type="region of interest" description="Disordered" evidence="1">
    <location>
        <begin position="300"/>
        <end position="321"/>
    </location>
</feature>
<dbReference type="AlphaFoldDB" id="A0A1Y2CWZ9"/>
<feature type="compositionally biased region" description="Low complexity" evidence="1">
    <location>
        <begin position="502"/>
        <end position="545"/>
    </location>
</feature>
<feature type="transmembrane region" description="Helical" evidence="2">
    <location>
        <begin position="189"/>
        <end position="211"/>
    </location>
</feature>
<feature type="region of interest" description="Disordered" evidence="1">
    <location>
        <begin position="652"/>
        <end position="680"/>
    </location>
</feature>
<evidence type="ECO:0000256" key="1">
    <source>
        <dbReference type="SAM" id="MobiDB-lite"/>
    </source>
</evidence>
<feature type="region of interest" description="Disordered" evidence="1">
    <location>
        <begin position="436"/>
        <end position="551"/>
    </location>
</feature>
<sequence length="680" mass="71645">MSTPCCATLTKKEEALLGYTWFNVAASSSTSTSSTNPSQLIVVFSAGVAMQSSVSGSCTGTFGQTTTFVCDGSNGSGSAGFPVALASTAALGDKANPLSISLNGEVCTVKDSCVQAPLPSSTASAPSLPQQTSTSAVTLPPLSSSTIAEVRTADPSRIQPPNPLSSTTTSVGISANNSNDNGSSSGPSIGPIAGVTVAVIVLVVLLVFLLLRYRKRKRQQDNPDFTPVLPGGNFLVSSRNQNAKPLESVAVSPLQNESSATSFGSNQHLLPQTGGSNRDSFANSVLSKFGASTGSASASVLASHPEASELETHKPTAVGSPLPQEMQFASLIRKRTITDVAVVPREVDATEYPPHNEVVDLGYLSMERVRRSLERRALLEHEQQKLASAEPESVTASLLGLEPEKSPNAHAAHMHPNVVTSVAALAEDAPRFRSLDRKTHRVASSSNPPQPTPTTGVSPEETLKRRNTHSKASPTQNVNNATSSPAAPHHRIIPTKPLLDFSTESVSSSNPSSSSSKPITKKSIPPIVPISSTTTTTTSHPPKQSILDRFSSPPLSPLVAIPQKPASPLVVQLNIDDRVDPSSASSPTRSYLHHHHHTPAVPMSSPLVPQVQQQQQQQQQHLPLHTEVRTVPQTSNEAIEFALMQLRMKVDAERRAGGKQKGIEESETEGGSESDSEESG</sequence>
<feature type="compositionally biased region" description="Basic and acidic residues" evidence="1">
    <location>
        <begin position="652"/>
        <end position="664"/>
    </location>
</feature>
<reference evidence="3 4" key="1">
    <citation type="submission" date="2016-07" db="EMBL/GenBank/DDBJ databases">
        <title>Pervasive Adenine N6-methylation of Active Genes in Fungi.</title>
        <authorList>
            <consortium name="DOE Joint Genome Institute"/>
            <person name="Mondo S.J."/>
            <person name="Dannebaum R.O."/>
            <person name="Kuo R.C."/>
            <person name="Labutti K."/>
            <person name="Haridas S."/>
            <person name="Kuo A."/>
            <person name="Salamov A."/>
            <person name="Ahrendt S.R."/>
            <person name="Lipzen A."/>
            <person name="Sullivan W."/>
            <person name="Andreopoulos W.B."/>
            <person name="Clum A."/>
            <person name="Lindquist E."/>
            <person name="Daum C."/>
            <person name="Ramamoorthy G.K."/>
            <person name="Gryganskyi A."/>
            <person name="Culley D."/>
            <person name="Magnuson J.K."/>
            <person name="James T.Y."/>
            <person name="O'Malley M.A."/>
            <person name="Stajich J.E."/>
            <person name="Spatafora J.W."/>
            <person name="Visel A."/>
            <person name="Grigoriev I.V."/>
        </authorList>
    </citation>
    <scope>NUCLEOTIDE SEQUENCE [LARGE SCALE GENOMIC DNA]</scope>
    <source>
        <strain evidence="3 4">JEL800</strain>
    </source>
</reference>
<gene>
    <name evidence="3" type="ORF">BCR33DRAFT_846219</name>
</gene>
<name>A0A1Y2CWZ9_9FUNG</name>
<feature type="region of interest" description="Disordered" evidence="1">
    <location>
        <begin position="120"/>
        <end position="185"/>
    </location>
</feature>